<accession>S0EWJ0</accession>
<feature type="domain" description="GtrA/DPMS transmembrane" evidence="7">
    <location>
        <begin position="19"/>
        <end position="146"/>
    </location>
</feature>
<dbReference type="FunCoup" id="S0EWJ0">
    <property type="interactions" value="10"/>
</dbReference>
<keyword evidence="9" id="KW-1185">Reference proteome</keyword>
<keyword evidence="5 6" id="KW-0472">Membrane</keyword>
<evidence type="ECO:0000256" key="1">
    <source>
        <dbReference type="ARBA" id="ARBA00004141"/>
    </source>
</evidence>
<dbReference type="eggNOG" id="COG2246">
    <property type="taxonomic scope" value="Bacteria"/>
</dbReference>
<dbReference type="HOGENOM" id="CLU_083873_6_3_0"/>
<dbReference type="OrthoDB" id="9807815at2"/>
<dbReference type="EMBL" id="HF951689">
    <property type="protein sequence ID" value="CCW36151.1"/>
    <property type="molecule type" value="Genomic_DNA"/>
</dbReference>
<feature type="transmembrane region" description="Helical" evidence="6">
    <location>
        <begin position="118"/>
        <end position="138"/>
    </location>
</feature>
<dbReference type="KEGG" id="ccz:CCALI_02347"/>
<dbReference type="GO" id="GO:0000271">
    <property type="term" value="P:polysaccharide biosynthetic process"/>
    <property type="evidence" value="ECO:0007669"/>
    <property type="project" value="InterPro"/>
</dbReference>
<dbReference type="InterPro" id="IPR007267">
    <property type="entry name" value="GtrA_DPMS_TM"/>
</dbReference>
<organism evidence="8 9">
    <name type="scientific">Chthonomonas calidirosea (strain DSM 23976 / ICMP 18418 / T49)</name>
    <dbReference type="NCBI Taxonomy" id="1303518"/>
    <lineage>
        <taxon>Bacteria</taxon>
        <taxon>Bacillati</taxon>
        <taxon>Armatimonadota</taxon>
        <taxon>Chthonomonadia</taxon>
        <taxon>Chthonomonadales</taxon>
        <taxon>Chthonomonadaceae</taxon>
        <taxon>Chthonomonas</taxon>
    </lineage>
</organism>
<gene>
    <name evidence="8" type="ORF">CCALI_02347</name>
</gene>
<dbReference type="AlphaFoldDB" id="S0EWJ0"/>
<protein>
    <submittedName>
        <fullName evidence="8">Predicted membrane protein</fullName>
    </submittedName>
</protein>
<dbReference type="PATRIC" id="fig|1303518.3.peg.2438"/>
<keyword evidence="3 6" id="KW-0812">Transmembrane</keyword>
<comment type="subcellular location">
    <subcellularLocation>
        <location evidence="1">Membrane</location>
        <topology evidence="1">Multi-pass membrane protein</topology>
    </subcellularLocation>
</comment>
<evidence type="ECO:0000313" key="9">
    <source>
        <dbReference type="Proteomes" id="UP000014227"/>
    </source>
</evidence>
<evidence type="ECO:0000256" key="5">
    <source>
        <dbReference type="ARBA" id="ARBA00023136"/>
    </source>
</evidence>
<evidence type="ECO:0000313" key="8">
    <source>
        <dbReference type="EMBL" id="CCW36151.1"/>
    </source>
</evidence>
<sequence>METTTPVVVNSSSWNQFIKFCIVGASSTVIDAGLFNLLHLALGLHPYFARTLSFSVAVVNGFIWNSLWTFRGLGSGSRHAQFVKFAVINVVGLFLNLFIMSVVYYLLSGHLPRAHEHAPLRINIALGAAIVIVAFWNFGANKYWTFRGVRQ</sequence>
<dbReference type="Pfam" id="PF04138">
    <property type="entry name" value="GtrA_DPMS_TM"/>
    <property type="match status" value="1"/>
</dbReference>
<name>S0EWJ0_CHTCT</name>
<evidence type="ECO:0000256" key="2">
    <source>
        <dbReference type="ARBA" id="ARBA00009399"/>
    </source>
</evidence>
<proteinExistence type="inferred from homology"/>
<keyword evidence="4 6" id="KW-1133">Transmembrane helix</keyword>
<dbReference type="STRING" id="454171.CP488_01749"/>
<dbReference type="RefSeq" id="WP_016483670.1">
    <property type="nucleotide sequence ID" value="NC_021487.1"/>
</dbReference>
<evidence type="ECO:0000259" key="7">
    <source>
        <dbReference type="Pfam" id="PF04138"/>
    </source>
</evidence>
<dbReference type="InterPro" id="IPR051401">
    <property type="entry name" value="GtrA_CellWall_Glycosyl"/>
</dbReference>
<evidence type="ECO:0000256" key="3">
    <source>
        <dbReference type="ARBA" id="ARBA00022692"/>
    </source>
</evidence>
<comment type="similarity">
    <text evidence="2">Belongs to the GtrA family.</text>
</comment>
<feature type="transmembrane region" description="Helical" evidence="6">
    <location>
        <begin position="82"/>
        <end position="106"/>
    </location>
</feature>
<feature type="transmembrane region" description="Helical" evidence="6">
    <location>
        <begin position="20"/>
        <end position="41"/>
    </location>
</feature>
<feature type="transmembrane region" description="Helical" evidence="6">
    <location>
        <begin position="47"/>
        <end position="70"/>
    </location>
</feature>
<dbReference type="Proteomes" id="UP000014227">
    <property type="component" value="Chromosome I"/>
</dbReference>
<dbReference type="PANTHER" id="PTHR38459:SF1">
    <property type="entry name" value="PROPHAGE BACTOPRENOL-LINKED GLUCOSE TRANSLOCASE HOMOLOG"/>
    <property type="match status" value="1"/>
</dbReference>
<reference evidence="9" key="1">
    <citation type="submission" date="2013-03" db="EMBL/GenBank/DDBJ databases">
        <title>Genome sequence of Chthonomonas calidirosea, the first sequenced genome from the Armatimonadetes phylum (formally candidate division OP10).</title>
        <authorList>
            <person name="Lee K.C.Y."/>
            <person name="Morgan X.C."/>
            <person name="Dunfield P.F."/>
            <person name="Tamas I."/>
            <person name="Houghton K.M."/>
            <person name="Vyssotski M."/>
            <person name="Ryan J.L.J."/>
            <person name="Lagutin K."/>
            <person name="McDonald I.R."/>
            <person name="Stott M.B."/>
        </authorList>
    </citation>
    <scope>NUCLEOTIDE SEQUENCE [LARGE SCALE GENOMIC DNA]</scope>
    <source>
        <strain evidence="9">DSM 23976 / ICMP 18418 / T49</strain>
    </source>
</reference>
<evidence type="ECO:0000256" key="6">
    <source>
        <dbReference type="SAM" id="Phobius"/>
    </source>
</evidence>
<evidence type="ECO:0000256" key="4">
    <source>
        <dbReference type="ARBA" id="ARBA00022989"/>
    </source>
</evidence>
<dbReference type="GO" id="GO:0005886">
    <property type="term" value="C:plasma membrane"/>
    <property type="evidence" value="ECO:0007669"/>
    <property type="project" value="TreeGrafter"/>
</dbReference>
<dbReference type="PANTHER" id="PTHR38459">
    <property type="entry name" value="PROPHAGE BACTOPRENOL-LINKED GLUCOSE TRANSLOCASE HOMOLOG"/>
    <property type="match status" value="1"/>
</dbReference>
<dbReference type="InParanoid" id="S0EWJ0"/>